<evidence type="ECO:0000259" key="11">
    <source>
        <dbReference type="PROSITE" id="PS51695"/>
    </source>
</evidence>
<feature type="region of interest" description="Disordered" evidence="9">
    <location>
        <begin position="180"/>
        <end position="200"/>
    </location>
</feature>
<keyword evidence="7" id="KW-0865">Zymogen</keyword>
<feature type="active site" description="Charge relay system" evidence="8">
    <location>
        <position position="312"/>
    </location>
</feature>
<evidence type="ECO:0000256" key="5">
    <source>
        <dbReference type="ARBA" id="ARBA00022825"/>
    </source>
</evidence>
<comment type="caution">
    <text evidence="12">The sequence shown here is derived from an EMBL/GenBank/DDBJ whole genome shotgun (WGS) entry which is preliminary data.</text>
</comment>
<dbReference type="PROSITE" id="PS51695">
    <property type="entry name" value="SEDOLISIN"/>
    <property type="match status" value="1"/>
</dbReference>
<dbReference type="OrthoDB" id="409122at2759"/>
<dbReference type="GO" id="GO:0006508">
    <property type="term" value="P:proteolysis"/>
    <property type="evidence" value="ECO:0007669"/>
    <property type="project" value="UniProtKB-KW"/>
</dbReference>
<dbReference type="GO" id="GO:0046872">
    <property type="term" value="F:metal ion binding"/>
    <property type="evidence" value="ECO:0007669"/>
    <property type="project" value="UniProtKB-UniRule"/>
</dbReference>
<reference evidence="12 13" key="1">
    <citation type="submission" date="2017-03" db="EMBL/GenBank/DDBJ databases">
        <title>Genomes of endolithic fungi from Antarctica.</title>
        <authorList>
            <person name="Coleine C."/>
            <person name="Masonjones S."/>
            <person name="Stajich J.E."/>
        </authorList>
    </citation>
    <scope>NUCLEOTIDE SEQUENCE [LARGE SCALE GENOMIC DNA]</scope>
    <source>
        <strain evidence="12 13">CCFEE 6315</strain>
    </source>
</reference>
<keyword evidence="6 8" id="KW-0106">Calcium</keyword>
<organism evidence="12 13">
    <name type="scientific">Salinomyces thailandicus</name>
    <dbReference type="NCBI Taxonomy" id="706561"/>
    <lineage>
        <taxon>Eukaryota</taxon>
        <taxon>Fungi</taxon>
        <taxon>Dikarya</taxon>
        <taxon>Ascomycota</taxon>
        <taxon>Pezizomycotina</taxon>
        <taxon>Dothideomycetes</taxon>
        <taxon>Dothideomycetidae</taxon>
        <taxon>Mycosphaerellales</taxon>
        <taxon>Teratosphaeriaceae</taxon>
        <taxon>Salinomyces</taxon>
    </lineage>
</organism>
<accession>A0A4U0TK57</accession>
<dbReference type="InterPro" id="IPR050819">
    <property type="entry name" value="Tripeptidyl-peptidase_I"/>
</dbReference>
<evidence type="ECO:0000256" key="8">
    <source>
        <dbReference type="PROSITE-ProRule" id="PRU01032"/>
    </source>
</evidence>
<comment type="subcellular location">
    <subcellularLocation>
        <location evidence="1">Secreted</location>
        <location evidence="1">Extracellular space</location>
    </subcellularLocation>
</comment>
<dbReference type="GO" id="GO:0004252">
    <property type="term" value="F:serine-type endopeptidase activity"/>
    <property type="evidence" value="ECO:0007669"/>
    <property type="project" value="UniProtKB-UniRule"/>
</dbReference>
<feature type="active site" description="Charge relay system" evidence="8">
    <location>
        <position position="610"/>
    </location>
</feature>
<dbReference type="EMBL" id="NAJL01000080">
    <property type="protein sequence ID" value="TKA22251.1"/>
    <property type="molecule type" value="Genomic_DNA"/>
</dbReference>
<dbReference type="InterPro" id="IPR030400">
    <property type="entry name" value="Sedolisin_dom"/>
</dbReference>
<dbReference type="SUPFAM" id="SSF52743">
    <property type="entry name" value="Subtilisin-like"/>
    <property type="match status" value="1"/>
</dbReference>
<keyword evidence="2 8" id="KW-0645">Protease</keyword>
<name>A0A4U0TK57_9PEZI</name>
<evidence type="ECO:0000256" key="7">
    <source>
        <dbReference type="ARBA" id="ARBA00023145"/>
    </source>
</evidence>
<protein>
    <recommendedName>
        <fullName evidence="11">Peptidase S53 domain-containing protein</fullName>
    </recommendedName>
</protein>
<comment type="cofactor">
    <cofactor evidence="8">
        <name>Ca(2+)</name>
        <dbReference type="ChEBI" id="CHEBI:29108"/>
    </cofactor>
    <text evidence="8">Binds 1 Ca(2+) ion per subunit.</text>
</comment>
<dbReference type="AlphaFoldDB" id="A0A4U0TK57"/>
<dbReference type="GO" id="GO:0005576">
    <property type="term" value="C:extracellular region"/>
    <property type="evidence" value="ECO:0007669"/>
    <property type="project" value="UniProtKB-SubCell"/>
</dbReference>
<feature type="binding site" evidence="8">
    <location>
        <position position="651"/>
    </location>
    <ligand>
        <name>Ca(2+)</name>
        <dbReference type="ChEBI" id="CHEBI:29108"/>
    </ligand>
</feature>
<dbReference type="Pfam" id="PF09286">
    <property type="entry name" value="Pro-kuma_activ"/>
    <property type="match status" value="1"/>
</dbReference>
<dbReference type="PANTHER" id="PTHR14218:SF19">
    <property type="entry name" value="SERINE PROTEASE AORO, PUTATIVE (AFU_ORTHOLOGUE AFUA_6G10250)-RELATED"/>
    <property type="match status" value="1"/>
</dbReference>
<dbReference type="InterPro" id="IPR015366">
    <property type="entry name" value="S53_propep"/>
</dbReference>
<feature type="chain" id="PRO_5020977311" description="Peptidase S53 domain-containing protein" evidence="10">
    <location>
        <begin position="19"/>
        <end position="693"/>
    </location>
</feature>
<dbReference type="CDD" id="cd11377">
    <property type="entry name" value="Pro-peptidase_S53"/>
    <property type="match status" value="1"/>
</dbReference>
<feature type="signal peptide" evidence="10">
    <location>
        <begin position="1"/>
        <end position="18"/>
    </location>
</feature>
<keyword evidence="3 8" id="KW-0479">Metal-binding</keyword>
<keyword evidence="4 8" id="KW-0378">Hydrolase</keyword>
<feature type="domain" description="Peptidase S53" evidence="11">
    <location>
        <begin position="234"/>
        <end position="692"/>
    </location>
</feature>
<dbReference type="InterPro" id="IPR036852">
    <property type="entry name" value="Peptidase_S8/S53_dom_sf"/>
</dbReference>
<evidence type="ECO:0000256" key="3">
    <source>
        <dbReference type="ARBA" id="ARBA00022723"/>
    </source>
</evidence>
<dbReference type="SMART" id="SM00944">
    <property type="entry name" value="Pro-kuma_activ"/>
    <property type="match status" value="1"/>
</dbReference>
<evidence type="ECO:0000256" key="4">
    <source>
        <dbReference type="ARBA" id="ARBA00022801"/>
    </source>
</evidence>
<evidence type="ECO:0000256" key="6">
    <source>
        <dbReference type="ARBA" id="ARBA00022837"/>
    </source>
</evidence>
<dbReference type="GO" id="GO:0008240">
    <property type="term" value="F:tripeptidyl-peptidase activity"/>
    <property type="evidence" value="ECO:0007669"/>
    <property type="project" value="TreeGrafter"/>
</dbReference>
<dbReference type="Gene3D" id="3.40.50.200">
    <property type="entry name" value="Peptidase S8/S53 domain"/>
    <property type="match status" value="1"/>
</dbReference>
<feature type="active site" description="Charge relay system" evidence="8">
    <location>
        <position position="316"/>
    </location>
</feature>
<evidence type="ECO:0000256" key="9">
    <source>
        <dbReference type="SAM" id="MobiDB-lite"/>
    </source>
</evidence>
<dbReference type="PANTHER" id="PTHR14218">
    <property type="entry name" value="PROTEASE S8 TRIPEPTIDYL PEPTIDASE I CLN2"/>
    <property type="match status" value="1"/>
</dbReference>
<proteinExistence type="predicted"/>
<evidence type="ECO:0000256" key="2">
    <source>
        <dbReference type="ARBA" id="ARBA00022670"/>
    </source>
</evidence>
<evidence type="ECO:0000313" key="13">
    <source>
        <dbReference type="Proteomes" id="UP000308549"/>
    </source>
</evidence>
<dbReference type="Proteomes" id="UP000308549">
    <property type="component" value="Unassembled WGS sequence"/>
</dbReference>
<feature type="binding site" evidence="8">
    <location>
        <position position="672"/>
    </location>
    <ligand>
        <name>Ca(2+)</name>
        <dbReference type="ChEBI" id="CHEBI:29108"/>
    </ligand>
</feature>
<gene>
    <name evidence="12" type="ORF">B0A50_08120</name>
</gene>
<evidence type="ECO:0000313" key="12">
    <source>
        <dbReference type="EMBL" id="TKA22251.1"/>
    </source>
</evidence>
<sequence length="693" mass="75130">MHFVSSVALSALVALVSGAAVPPTHVVHERRDALGDGRWVKRERATGVLPMRVGLTQQNLDSAHEHLMDLSHPASPNYGKHWTADQVVDAFKPSDETVGAVSKWLAEHGINDHVHSENKGWLAFHATVEQAERLLHTKYFEYEDSQTGGVMPACEEYHVPRHVQEHVDYITPGIKLLAPSNEESQAARSSKRNLPSMDDVRQHRPYSHRRLQLNQLGAMSPENAMGNLSSCDTATTPACIAALYNIPPANLSHPNNSMGIFEAELQMWDQADLNLFFGNFSHTTIPNNTHPNNNLVDGGVANTSYLFQAGAEALLDLEVAYPIVYPQEITIWNVDDRRYQLWANNTYTWGFNTLLDAIDGSYCNYTAYGETGNAEGIDPTYPDLNPIESLGYNGTLMCGSFKPNNVMSISYGGQEADLPIAYQKRQCNEFLKLGLQGVSFVYASGDAGVGNYNDSISPSSSSKTGCLGPKGDIFNPTWPNTCPYITNVGATKLYPGQTVNDPESAAYDPAGGNYPHDFASGGGFSNVYPIPDYQKTALARYFANHPPSYPYYSGIVDNATNPTKPDVAALAGNSGGIYNRMGRGVPDVAANGDNIAIYANGAFELTAGTSASAPIFAAILNRINEERLAANKSTVGFVNPVLYTFPAILNDITNGTNPGCGTKGFEAVEGWDPLTGLGTPNYPKMLALWMGLP</sequence>
<keyword evidence="10" id="KW-0732">Signal</keyword>
<feature type="binding site" evidence="8">
    <location>
        <position position="652"/>
    </location>
    <ligand>
        <name>Ca(2+)</name>
        <dbReference type="ChEBI" id="CHEBI:29108"/>
    </ligand>
</feature>
<keyword evidence="13" id="KW-1185">Reference proteome</keyword>
<evidence type="ECO:0000256" key="1">
    <source>
        <dbReference type="ARBA" id="ARBA00004239"/>
    </source>
</evidence>
<dbReference type="CDD" id="cd04056">
    <property type="entry name" value="Peptidases_S53"/>
    <property type="match status" value="1"/>
</dbReference>
<feature type="binding site" evidence="8">
    <location>
        <position position="670"/>
    </location>
    <ligand>
        <name>Ca(2+)</name>
        <dbReference type="ChEBI" id="CHEBI:29108"/>
    </ligand>
</feature>
<evidence type="ECO:0000256" key="10">
    <source>
        <dbReference type="SAM" id="SignalP"/>
    </source>
</evidence>
<keyword evidence="5 8" id="KW-0720">Serine protease</keyword>
<dbReference type="SUPFAM" id="SSF54897">
    <property type="entry name" value="Protease propeptides/inhibitors"/>
    <property type="match status" value="1"/>
</dbReference>